<feature type="region of interest" description="Disordered" evidence="7">
    <location>
        <begin position="446"/>
        <end position="465"/>
    </location>
</feature>
<dbReference type="InterPro" id="IPR031739">
    <property type="entry name" value="Ncaph2"/>
</dbReference>
<keyword evidence="5" id="KW-0539">Nucleus</keyword>
<evidence type="ECO:0000256" key="7">
    <source>
        <dbReference type="SAM" id="MobiDB-lite"/>
    </source>
</evidence>
<evidence type="ECO:0000256" key="2">
    <source>
        <dbReference type="ARBA" id="ARBA00007844"/>
    </source>
</evidence>
<dbReference type="InterPro" id="IPR009378">
    <property type="entry name" value="H2_N"/>
</dbReference>
<dbReference type="AlphaFoldDB" id="A0A6P8J0B5"/>
<dbReference type="OrthoDB" id="10038475at2759"/>
<evidence type="ECO:0000259" key="8">
    <source>
        <dbReference type="Pfam" id="PF06278"/>
    </source>
</evidence>
<dbReference type="Pfam" id="PF16858">
    <property type="entry name" value="CNDH2_C"/>
    <property type="match status" value="1"/>
</dbReference>
<evidence type="ECO:0000256" key="4">
    <source>
        <dbReference type="ARBA" id="ARBA00023067"/>
    </source>
</evidence>
<dbReference type="InterPro" id="IPR031737">
    <property type="entry name" value="CNDH2_C"/>
</dbReference>
<evidence type="ECO:0000256" key="3">
    <source>
        <dbReference type="ARBA" id="ARBA00016903"/>
    </source>
</evidence>
<evidence type="ECO:0000256" key="5">
    <source>
        <dbReference type="ARBA" id="ARBA00023242"/>
    </source>
</evidence>
<feature type="compositionally biased region" description="Basic and acidic residues" evidence="7">
    <location>
        <begin position="291"/>
        <end position="303"/>
    </location>
</feature>
<feature type="domain" description="Condensin-2 complex subunit H2 C-terminal" evidence="9">
    <location>
        <begin position="516"/>
        <end position="576"/>
    </location>
</feature>
<evidence type="ECO:0000256" key="1">
    <source>
        <dbReference type="ARBA" id="ARBA00004123"/>
    </source>
</evidence>
<dbReference type="GO" id="GO:0000796">
    <property type="term" value="C:condensin complex"/>
    <property type="evidence" value="ECO:0007669"/>
    <property type="project" value="TreeGrafter"/>
</dbReference>
<feature type="compositionally biased region" description="Basic and acidic residues" evidence="7">
    <location>
        <begin position="231"/>
        <end position="241"/>
    </location>
</feature>
<feature type="compositionally biased region" description="Low complexity" evidence="7">
    <location>
        <begin position="304"/>
        <end position="316"/>
    </location>
</feature>
<dbReference type="Proteomes" id="UP000515163">
    <property type="component" value="Unplaced"/>
</dbReference>
<dbReference type="Pfam" id="PF16869">
    <property type="entry name" value="CNDH2_M"/>
    <property type="match status" value="1"/>
</dbReference>
<sequence>MPTQTINSLGNDMLSKYNFLLQPIRDLTKNWDIDVAAQLEEYLNEIEKIQISFDGGKTTMNFAEAALLIQGSACIYSKKVEYLYTLVYQTLDLIASKKRLQQAVSVEDRGPDNDVTLGGEEEFLSLDDIQESKNIDLKDDDYNIKNEASQIIPRTPLALIPLGERDRQDMLLSHTGEVLGSRNDFKMNTCTVHSSGALLLDLGNLTLADSSFRRLPTSTPQPTCGILQQETCKDQQDHQPLEEPATDNQFPVPDTNMYNDGDDGYDDGDAGGGAEEMYQQDVCEADQGEQEPSRMELRRRDKQQQQQYQPQKLQVQDSWELLDPHNPGKHDEKPFRKGRPFKLPASLMEMSKKDNKKKRKRNETTEKKQVLIPLQEFCTMAFHSHASKFPKNPLKAPVYKEFEYLYWVEFRRRQELEKKQKKMLAEYLTQEQIEDLDAVVPENNEIEQQEDGPVYVGPEGNDDYGDDDDNFSVPENNMPDNDQLMAPEEPQEELLVSGYEDLVRRYVHLYLFCPEKEVMPFAEMMKNKEPFEICRYFLATLQLANNYNVEVSSEDATKRVDTMKLKLLHKTPAHDAIQSYRAPSIMT</sequence>
<feature type="region of interest" description="Disordered" evidence="7">
    <location>
        <begin position="231"/>
        <end position="366"/>
    </location>
</feature>
<dbReference type="FunCoup" id="A0A6P8J0B5">
    <property type="interactions" value="2039"/>
</dbReference>
<feature type="compositionally biased region" description="Basic and acidic residues" evidence="7">
    <location>
        <begin position="322"/>
        <end position="335"/>
    </location>
</feature>
<name>A0A6P8J0B5_ACTTE</name>
<evidence type="ECO:0000259" key="10">
    <source>
        <dbReference type="Pfam" id="PF16869"/>
    </source>
</evidence>
<dbReference type="RefSeq" id="XP_031572907.1">
    <property type="nucleotide sequence ID" value="XM_031717047.1"/>
</dbReference>
<dbReference type="InterPro" id="IPR031719">
    <property type="entry name" value="H2_M"/>
</dbReference>
<accession>A0A6P8J0B5</accession>
<reference evidence="12" key="1">
    <citation type="submission" date="2025-08" db="UniProtKB">
        <authorList>
            <consortium name="RefSeq"/>
        </authorList>
    </citation>
    <scope>IDENTIFICATION</scope>
    <source>
        <tissue evidence="12">Tentacle</tissue>
    </source>
</reference>
<organism evidence="11 12">
    <name type="scientific">Actinia tenebrosa</name>
    <name type="common">Australian red waratah sea anemone</name>
    <dbReference type="NCBI Taxonomy" id="6105"/>
    <lineage>
        <taxon>Eukaryota</taxon>
        <taxon>Metazoa</taxon>
        <taxon>Cnidaria</taxon>
        <taxon>Anthozoa</taxon>
        <taxon>Hexacorallia</taxon>
        <taxon>Actiniaria</taxon>
        <taxon>Actiniidae</taxon>
        <taxon>Actinia</taxon>
    </lineage>
</organism>
<feature type="domain" description="Condensin II complex subunit H2 middle" evidence="10">
    <location>
        <begin position="154"/>
        <end position="269"/>
    </location>
</feature>
<dbReference type="Pfam" id="PF06278">
    <property type="entry name" value="CNDH2_N"/>
    <property type="match status" value="1"/>
</dbReference>
<keyword evidence="11" id="KW-1185">Reference proteome</keyword>
<evidence type="ECO:0000313" key="12">
    <source>
        <dbReference type="RefSeq" id="XP_031572907.1"/>
    </source>
</evidence>
<dbReference type="GeneID" id="116306911"/>
<dbReference type="GO" id="GO:0051306">
    <property type="term" value="P:mitotic sister chromatid separation"/>
    <property type="evidence" value="ECO:0007669"/>
    <property type="project" value="TreeGrafter"/>
</dbReference>
<proteinExistence type="inferred from homology"/>
<dbReference type="KEGG" id="aten:116306911"/>
<dbReference type="GO" id="GO:0005634">
    <property type="term" value="C:nucleus"/>
    <property type="evidence" value="ECO:0007669"/>
    <property type="project" value="UniProtKB-SubCell"/>
</dbReference>
<dbReference type="GO" id="GO:0003682">
    <property type="term" value="F:chromatin binding"/>
    <property type="evidence" value="ECO:0007669"/>
    <property type="project" value="TreeGrafter"/>
</dbReference>
<gene>
    <name evidence="12" type="primary">LOC116306911</name>
</gene>
<comment type="similarity">
    <text evidence="2">Belongs to the CND2 H2 (condensin-2 subunit 2) family.</text>
</comment>
<dbReference type="InParanoid" id="A0A6P8J0B5"/>
<protein>
    <recommendedName>
        <fullName evidence="3">Condensin-2 complex subunit H2</fullName>
    </recommendedName>
    <alternativeName>
        <fullName evidence="6">Non-SMC condensin II complex subunit H2</fullName>
    </alternativeName>
</protein>
<feature type="compositionally biased region" description="Acidic residues" evidence="7">
    <location>
        <begin position="260"/>
        <end position="269"/>
    </location>
</feature>
<dbReference type="PANTHER" id="PTHR14324">
    <property type="entry name" value="CONDENSIN-2 COMPLEX SUBUNIT H2"/>
    <property type="match status" value="1"/>
</dbReference>
<evidence type="ECO:0000259" key="9">
    <source>
        <dbReference type="Pfam" id="PF16858"/>
    </source>
</evidence>
<comment type="subcellular location">
    <subcellularLocation>
        <location evidence="1">Nucleus</location>
    </subcellularLocation>
</comment>
<evidence type="ECO:0000313" key="11">
    <source>
        <dbReference type="Proteomes" id="UP000515163"/>
    </source>
</evidence>
<dbReference type="GO" id="GO:0010032">
    <property type="term" value="P:meiotic chromosome condensation"/>
    <property type="evidence" value="ECO:0007669"/>
    <property type="project" value="TreeGrafter"/>
</dbReference>
<evidence type="ECO:0000256" key="6">
    <source>
        <dbReference type="ARBA" id="ARBA00030479"/>
    </source>
</evidence>
<keyword evidence="4" id="KW-0226">DNA condensation</keyword>
<dbReference type="PANTHER" id="PTHR14324:SF3">
    <property type="entry name" value="CONDENSIN-2 COMPLEX SUBUNIT H2"/>
    <property type="match status" value="1"/>
</dbReference>
<feature type="domain" description="Condensin II complex subunit H2 N-terminal" evidence="8">
    <location>
        <begin position="15"/>
        <end position="129"/>
    </location>
</feature>